<name>A0A1F7YV55_9BACT</name>
<reference evidence="2 3" key="1">
    <citation type="journal article" date="2016" name="Nat. Commun.">
        <title>Thousands of microbial genomes shed light on interconnected biogeochemical processes in an aquifer system.</title>
        <authorList>
            <person name="Anantharaman K."/>
            <person name="Brown C.T."/>
            <person name="Hug L.A."/>
            <person name="Sharon I."/>
            <person name="Castelle C.J."/>
            <person name="Probst A.J."/>
            <person name="Thomas B.C."/>
            <person name="Singh A."/>
            <person name="Wilkins M.J."/>
            <person name="Karaoz U."/>
            <person name="Brodie E.L."/>
            <person name="Williams K.H."/>
            <person name="Hubbard S.S."/>
            <person name="Banfield J.F."/>
        </authorList>
    </citation>
    <scope>NUCLEOTIDE SEQUENCE [LARGE SCALE GENOMIC DNA]</scope>
</reference>
<feature type="transmembrane region" description="Helical" evidence="1">
    <location>
        <begin position="33"/>
        <end position="54"/>
    </location>
</feature>
<sequence>MATKKGSLVNLLPKEDFERTTLGRIMKWALTSFRFIVIVVEFIVIAGFLFRFWLDVQISDLDDEITQKSALISSKAAFEKEFRGVQTKLALVKQITAEDNISLPVFRLITESLPVDTQLTVFTRQADTLLINGATLNEDSIAGFISNLEAKEKVDSVVLQQISTSDAGPLVEFSLEVELVRGG</sequence>
<accession>A0A1F7YV55</accession>
<dbReference type="AlphaFoldDB" id="A0A1F7YV55"/>
<comment type="caution">
    <text evidence="2">The sequence shown here is derived from an EMBL/GenBank/DDBJ whole genome shotgun (WGS) entry which is preliminary data.</text>
</comment>
<keyword evidence="1" id="KW-1133">Transmembrane helix</keyword>
<protein>
    <submittedName>
        <fullName evidence="2">Uncharacterized protein</fullName>
    </submittedName>
</protein>
<dbReference type="PANTHER" id="PTHR40278">
    <property type="entry name" value="DNA UTILIZATION PROTEIN HOFN"/>
    <property type="match status" value="1"/>
</dbReference>
<dbReference type="PANTHER" id="PTHR40278:SF1">
    <property type="entry name" value="DNA UTILIZATION PROTEIN HOFN"/>
    <property type="match status" value="1"/>
</dbReference>
<dbReference type="EMBL" id="MGGP01000030">
    <property type="protein sequence ID" value="OGM31107.1"/>
    <property type="molecule type" value="Genomic_DNA"/>
</dbReference>
<evidence type="ECO:0000313" key="3">
    <source>
        <dbReference type="Proteomes" id="UP000178870"/>
    </source>
</evidence>
<dbReference type="InterPro" id="IPR052534">
    <property type="entry name" value="Extracell_DNA_Util/SecSys_Comp"/>
</dbReference>
<evidence type="ECO:0000256" key="1">
    <source>
        <dbReference type="SAM" id="Phobius"/>
    </source>
</evidence>
<dbReference type="Pfam" id="PF05137">
    <property type="entry name" value="PilN"/>
    <property type="match status" value="1"/>
</dbReference>
<evidence type="ECO:0000313" key="2">
    <source>
        <dbReference type="EMBL" id="OGM31107.1"/>
    </source>
</evidence>
<keyword evidence="1" id="KW-0812">Transmembrane</keyword>
<gene>
    <name evidence="2" type="ORF">A2803_05390</name>
</gene>
<organism evidence="2 3">
    <name type="scientific">Candidatus Woesebacteria bacterium RIFCSPHIGHO2_01_FULL_44_21</name>
    <dbReference type="NCBI Taxonomy" id="1802503"/>
    <lineage>
        <taxon>Bacteria</taxon>
        <taxon>Candidatus Woeseibacteriota</taxon>
    </lineage>
</organism>
<keyword evidence="1" id="KW-0472">Membrane</keyword>
<proteinExistence type="predicted"/>
<dbReference type="InterPro" id="IPR007813">
    <property type="entry name" value="PilN"/>
</dbReference>
<dbReference type="Proteomes" id="UP000178870">
    <property type="component" value="Unassembled WGS sequence"/>
</dbReference>